<comment type="caution">
    <text evidence="1">The sequence shown here is derived from an EMBL/GenBank/DDBJ whole genome shotgun (WGS) entry which is preliminary data.</text>
</comment>
<keyword evidence="1" id="KW-0808">Transferase</keyword>
<sequence>MEFSANQIAGLVGGSVEGDGNVTVSTFAKIEEGHPGAISFLANPKYTHYIYDTQSSIILVNRTFEPEKPINATLIRVDDPYATVAQLLDMVSKLTQQHPCGVEQPSYIGSGVELSPDCYLGAFSYVAPGAKIGKNVKIYPQCYIGAGVVIGDGSVLYPGVKVYYGCKIGKNCILHSGVVVGADGFGFAPKDGSYAKIPQLGHVEIADDVEIGANTCVDRATMGCTRIGRGVKLDNLIQVAHNCEIGEHTVMASQAGVAGSTKVGAHCMVGGQVGFAGHIHIGDGVQIGAQSGVPHNVASGQRIMGYPAVPAGDFFRQSVNIKNLGELNRKVRQLESELERIKSEK</sequence>
<organism evidence="1 2">
    <name type="scientific">Muribaculum caecicola</name>
    <dbReference type="NCBI Taxonomy" id="3038144"/>
    <lineage>
        <taxon>Bacteria</taxon>
        <taxon>Pseudomonadati</taxon>
        <taxon>Bacteroidota</taxon>
        <taxon>Bacteroidia</taxon>
        <taxon>Bacteroidales</taxon>
        <taxon>Muribaculaceae</taxon>
        <taxon>Muribaculum</taxon>
    </lineage>
</organism>
<proteinExistence type="predicted"/>
<protein>
    <submittedName>
        <fullName evidence="1">UDP-3-O-(3-hydroxymyristoyl)glucosamine N-acyltransferase</fullName>
        <ecNumber evidence="1">2.3.1.191</ecNumber>
    </submittedName>
</protein>
<accession>A0AC61S5Q2</accession>
<name>A0AC61S5Q2_9BACT</name>
<dbReference type="EC" id="2.3.1.191" evidence="1"/>
<keyword evidence="1" id="KW-0012">Acyltransferase</keyword>
<keyword evidence="2" id="KW-1185">Reference proteome</keyword>
<evidence type="ECO:0000313" key="2">
    <source>
        <dbReference type="Proteomes" id="UP000305401"/>
    </source>
</evidence>
<evidence type="ECO:0000313" key="1">
    <source>
        <dbReference type="EMBL" id="THG52113.1"/>
    </source>
</evidence>
<dbReference type="EMBL" id="SSTG01000049">
    <property type="protein sequence ID" value="THG52113.1"/>
    <property type="molecule type" value="Genomic_DNA"/>
</dbReference>
<dbReference type="Proteomes" id="UP000305401">
    <property type="component" value="Unassembled WGS sequence"/>
</dbReference>
<reference evidence="1" key="1">
    <citation type="submission" date="2019-04" db="EMBL/GenBank/DDBJ databases">
        <title>Microbes associate with the intestines of laboratory mice.</title>
        <authorList>
            <person name="Navarre W."/>
            <person name="Wong E."/>
            <person name="Huang K.C."/>
            <person name="Tropini C."/>
            <person name="Ng K."/>
            <person name="Yu B."/>
        </authorList>
    </citation>
    <scope>NUCLEOTIDE SEQUENCE</scope>
    <source>
        <strain evidence="1">NM86_A22</strain>
    </source>
</reference>
<gene>
    <name evidence="1" type="primary">lpxD</name>
    <name evidence="1" type="ORF">E5990_05440</name>
</gene>